<keyword evidence="19" id="KW-1185">Reference proteome</keyword>
<dbReference type="EC" id="2.3.1.179" evidence="3 14"/>
<dbReference type="PANTHER" id="PTHR11712:SF336">
    <property type="entry name" value="3-OXOACYL-[ACYL-CARRIER-PROTEIN] SYNTHASE, MITOCHONDRIAL"/>
    <property type="match status" value="1"/>
</dbReference>
<dbReference type="AlphaFoldDB" id="A0A1H9R6D3"/>
<evidence type="ECO:0000256" key="1">
    <source>
        <dbReference type="ARBA" id="ARBA00005194"/>
    </source>
</evidence>
<dbReference type="STRING" id="142588.SAMN04488559_10389"/>
<dbReference type="GO" id="GO:0005829">
    <property type="term" value="C:cytosol"/>
    <property type="evidence" value="ECO:0007669"/>
    <property type="project" value="TreeGrafter"/>
</dbReference>
<evidence type="ECO:0000256" key="2">
    <source>
        <dbReference type="ARBA" id="ARBA00008467"/>
    </source>
</evidence>
<evidence type="ECO:0000256" key="9">
    <source>
        <dbReference type="ARBA" id="ARBA00023160"/>
    </source>
</evidence>
<feature type="active site" description="For beta-ketoacyl synthase activity" evidence="15">
    <location>
        <position position="163"/>
    </location>
</feature>
<dbReference type="NCBIfam" id="NF005589">
    <property type="entry name" value="PRK07314.1"/>
    <property type="match status" value="1"/>
</dbReference>
<evidence type="ECO:0000256" key="14">
    <source>
        <dbReference type="PIRNR" id="PIRNR000447"/>
    </source>
</evidence>
<accession>A0A1H9R6D3</accession>
<evidence type="ECO:0000256" key="8">
    <source>
        <dbReference type="ARBA" id="ARBA00023098"/>
    </source>
</evidence>
<dbReference type="Gene3D" id="3.40.47.10">
    <property type="match status" value="1"/>
</dbReference>
<reference evidence="18 19" key="1">
    <citation type="submission" date="2016-10" db="EMBL/GenBank/DDBJ databases">
        <authorList>
            <person name="de Groot N.N."/>
        </authorList>
    </citation>
    <scope>NUCLEOTIDE SEQUENCE [LARGE SCALE GENOMIC DNA]</scope>
    <source>
        <strain evidence="18 19">DSM 13760</strain>
    </source>
</reference>
<keyword evidence="9 14" id="KW-0275">Fatty acid biosynthesis</keyword>
<keyword evidence="8" id="KW-0443">Lipid metabolism</keyword>
<dbReference type="NCBIfam" id="TIGR03150">
    <property type="entry name" value="fabF"/>
    <property type="match status" value="1"/>
</dbReference>
<dbReference type="PANTHER" id="PTHR11712">
    <property type="entry name" value="POLYKETIDE SYNTHASE-RELATED"/>
    <property type="match status" value="1"/>
</dbReference>
<dbReference type="GO" id="GO:0004315">
    <property type="term" value="F:3-oxoacyl-[acyl-carrier-protein] synthase activity"/>
    <property type="evidence" value="ECO:0007669"/>
    <property type="project" value="UniProtKB-UniRule"/>
</dbReference>
<dbReference type="Pfam" id="PF02801">
    <property type="entry name" value="Ketoacyl-synt_C"/>
    <property type="match status" value="1"/>
</dbReference>
<dbReference type="Proteomes" id="UP000198948">
    <property type="component" value="Unassembled WGS sequence"/>
</dbReference>
<organism evidence="18 19">
    <name type="scientific">Isobaculum melis</name>
    <dbReference type="NCBI Taxonomy" id="142588"/>
    <lineage>
        <taxon>Bacteria</taxon>
        <taxon>Bacillati</taxon>
        <taxon>Bacillota</taxon>
        <taxon>Bacilli</taxon>
        <taxon>Lactobacillales</taxon>
        <taxon>Carnobacteriaceae</taxon>
        <taxon>Isobaculum</taxon>
    </lineage>
</organism>
<comment type="catalytic activity">
    <reaction evidence="13 14">
        <text>a fatty acyl-[ACP] + malonyl-[ACP] + H(+) = a 3-oxoacyl-[ACP] + holo-[ACP] + CO2</text>
        <dbReference type="Rhea" id="RHEA:22836"/>
        <dbReference type="Rhea" id="RHEA-COMP:9623"/>
        <dbReference type="Rhea" id="RHEA-COMP:9685"/>
        <dbReference type="Rhea" id="RHEA-COMP:9916"/>
        <dbReference type="Rhea" id="RHEA-COMP:14125"/>
        <dbReference type="ChEBI" id="CHEBI:15378"/>
        <dbReference type="ChEBI" id="CHEBI:16526"/>
        <dbReference type="ChEBI" id="CHEBI:64479"/>
        <dbReference type="ChEBI" id="CHEBI:78449"/>
        <dbReference type="ChEBI" id="CHEBI:78776"/>
        <dbReference type="ChEBI" id="CHEBI:138651"/>
    </reaction>
</comment>
<dbReference type="InterPro" id="IPR014030">
    <property type="entry name" value="Ketoacyl_synth_N"/>
</dbReference>
<dbReference type="PROSITE" id="PS52004">
    <property type="entry name" value="KS3_2"/>
    <property type="match status" value="1"/>
</dbReference>
<name>A0A1H9R6D3_9LACT</name>
<evidence type="ECO:0000256" key="11">
    <source>
        <dbReference type="ARBA" id="ARBA00024006"/>
    </source>
</evidence>
<evidence type="ECO:0000256" key="4">
    <source>
        <dbReference type="ARBA" id="ARBA00014657"/>
    </source>
</evidence>
<gene>
    <name evidence="18" type="ORF">SAMN04488559_10389</name>
</gene>
<dbReference type="GO" id="GO:0006633">
    <property type="term" value="P:fatty acid biosynthetic process"/>
    <property type="evidence" value="ECO:0007669"/>
    <property type="project" value="UniProtKB-UniRule"/>
</dbReference>
<dbReference type="InterPro" id="IPR020841">
    <property type="entry name" value="PKS_Beta-ketoAc_synthase_dom"/>
</dbReference>
<dbReference type="CDD" id="cd00834">
    <property type="entry name" value="KAS_I_II"/>
    <property type="match status" value="1"/>
</dbReference>
<proteinExistence type="inferred from homology"/>
<evidence type="ECO:0000256" key="13">
    <source>
        <dbReference type="ARBA" id="ARBA00047659"/>
    </source>
</evidence>
<dbReference type="NCBIfam" id="NF004970">
    <property type="entry name" value="PRK06333.1"/>
    <property type="match status" value="1"/>
</dbReference>
<comment type="similarity">
    <text evidence="2 14 16">Belongs to the thiolase-like superfamily. Beta-ketoacyl-ACP synthases family.</text>
</comment>
<evidence type="ECO:0000256" key="15">
    <source>
        <dbReference type="PIRSR" id="PIRSR000447-1"/>
    </source>
</evidence>
<dbReference type="EMBL" id="FOHA01000003">
    <property type="protein sequence ID" value="SER68304.1"/>
    <property type="molecule type" value="Genomic_DNA"/>
</dbReference>
<feature type="domain" description="Ketosynthase family 3 (KS3)" evidence="17">
    <location>
        <begin position="2"/>
        <end position="410"/>
    </location>
</feature>
<dbReference type="Pfam" id="PF00109">
    <property type="entry name" value="ketoacyl-synt"/>
    <property type="match status" value="1"/>
</dbReference>
<dbReference type="InterPro" id="IPR018201">
    <property type="entry name" value="Ketoacyl_synth_AS"/>
</dbReference>
<comment type="pathway">
    <text evidence="1 14">Lipid metabolism; fatty acid biosynthesis.</text>
</comment>
<dbReference type="PROSITE" id="PS00606">
    <property type="entry name" value="KS3_1"/>
    <property type="match status" value="1"/>
</dbReference>
<evidence type="ECO:0000313" key="19">
    <source>
        <dbReference type="Proteomes" id="UP000198948"/>
    </source>
</evidence>
<evidence type="ECO:0000256" key="5">
    <source>
        <dbReference type="ARBA" id="ARBA00022516"/>
    </source>
</evidence>
<dbReference type="SMART" id="SM00825">
    <property type="entry name" value="PKS_KS"/>
    <property type="match status" value="1"/>
</dbReference>
<comment type="catalytic activity">
    <reaction evidence="12 14">
        <text>(9Z)-hexadecenoyl-[ACP] + malonyl-[ACP] + H(+) = 3-oxo-(11Z)-octadecenoyl-[ACP] + holo-[ACP] + CO2</text>
        <dbReference type="Rhea" id="RHEA:55040"/>
        <dbReference type="Rhea" id="RHEA-COMP:9623"/>
        <dbReference type="Rhea" id="RHEA-COMP:9685"/>
        <dbReference type="Rhea" id="RHEA-COMP:10800"/>
        <dbReference type="Rhea" id="RHEA-COMP:14074"/>
        <dbReference type="ChEBI" id="CHEBI:15378"/>
        <dbReference type="ChEBI" id="CHEBI:16526"/>
        <dbReference type="ChEBI" id="CHEBI:64479"/>
        <dbReference type="ChEBI" id="CHEBI:78449"/>
        <dbReference type="ChEBI" id="CHEBI:83989"/>
        <dbReference type="ChEBI" id="CHEBI:138538"/>
        <dbReference type="EC" id="2.3.1.179"/>
    </reaction>
</comment>
<evidence type="ECO:0000259" key="17">
    <source>
        <dbReference type="PROSITE" id="PS52004"/>
    </source>
</evidence>
<evidence type="ECO:0000256" key="6">
    <source>
        <dbReference type="ARBA" id="ARBA00022679"/>
    </source>
</evidence>
<keyword evidence="10 14" id="KW-0012">Acyltransferase</keyword>
<comment type="function">
    <text evidence="11 14">Involved in the type II fatty acid elongation cycle. Catalyzes the elongation of a wide range of acyl-ACP by the addition of two carbons from malonyl-ACP to an acyl acceptor. Can efficiently catalyze the conversion of palmitoleoyl-ACP (cis-hexadec-9-enoyl-ACP) to cis-vaccenoyl-ACP (cis-octadec-11-enoyl-ACP), an essential step in the thermal regulation of fatty acid composition.</text>
</comment>
<dbReference type="RefSeq" id="WP_218139637.1">
    <property type="nucleotide sequence ID" value="NZ_FOHA01000003.1"/>
</dbReference>
<dbReference type="UniPathway" id="UPA00094"/>
<dbReference type="SUPFAM" id="SSF53901">
    <property type="entry name" value="Thiolase-like"/>
    <property type="match status" value="2"/>
</dbReference>
<evidence type="ECO:0000256" key="7">
    <source>
        <dbReference type="ARBA" id="ARBA00022832"/>
    </source>
</evidence>
<evidence type="ECO:0000256" key="10">
    <source>
        <dbReference type="ARBA" id="ARBA00023315"/>
    </source>
</evidence>
<keyword evidence="7" id="KW-0276">Fatty acid metabolism</keyword>
<dbReference type="InterPro" id="IPR017568">
    <property type="entry name" value="3-oxoacyl-ACP_synth-2"/>
</dbReference>
<dbReference type="InterPro" id="IPR000794">
    <property type="entry name" value="Beta-ketoacyl_synthase"/>
</dbReference>
<evidence type="ECO:0000256" key="16">
    <source>
        <dbReference type="RuleBase" id="RU003694"/>
    </source>
</evidence>
<sequence>MKTRVVITGLGTVSPIGNTVPEMWDNAIAGKNGVGLMTKIDNSEMPVKVAAELKDFDISPYLEKRDARKMATFTHYAIAAAQEAVDDAGLVMEQEEASRVGVWVGSGIGGMDVMEDNIRTFMEKGYRRVSPFFIPMMIPDMAAGQISIRFGAKGPNGCTITACATGTNCIGEAMKFIERGDADVMIAGGTEAPITNMGVSGFIANKALTTNPDPETACRPFDTNRDGFVIGEGAGILVLESLEHALARGAKIYAELVGYGSSGDAHHITAPAPEGAGAQQAMTAAIKDAGLALEDVGYINAHGTSTPMNDKFETMAIKGVFKEHAQNGLLVSSTKSMTGHTLGASGGIEAILTTLAIYNDEVPPTIHLEEADEECDLDYVANKSRKQALTAALSNSFGFGGHNAVLAFKKYTK</sequence>
<dbReference type="FunFam" id="3.40.47.10:FF:000009">
    <property type="entry name" value="3-oxoacyl-[acyl-carrier-protein] synthase 2"/>
    <property type="match status" value="1"/>
</dbReference>
<keyword evidence="5 14" id="KW-0444">Lipid biosynthesis</keyword>
<dbReference type="InterPro" id="IPR016039">
    <property type="entry name" value="Thiolase-like"/>
</dbReference>
<evidence type="ECO:0000256" key="3">
    <source>
        <dbReference type="ARBA" id="ARBA00012356"/>
    </source>
</evidence>
<evidence type="ECO:0000256" key="12">
    <source>
        <dbReference type="ARBA" id="ARBA00047318"/>
    </source>
</evidence>
<keyword evidence="6 14" id="KW-0808">Transferase</keyword>
<dbReference type="PIRSF" id="PIRSF000447">
    <property type="entry name" value="KAS_II"/>
    <property type="match status" value="1"/>
</dbReference>
<evidence type="ECO:0000313" key="18">
    <source>
        <dbReference type="EMBL" id="SER68304.1"/>
    </source>
</evidence>
<dbReference type="InterPro" id="IPR014031">
    <property type="entry name" value="Ketoacyl_synth_C"/>
</dbReference>
<protein>
    <recommendedName>
        <fullName evidence="4 14">3-oxoacyl-[acyl-carrier-protein] synthase 2</fullName>
        <ecNumber evidence="3 14">2.3.1.179</ecNumber>
    </recommendedName>
</protein>